<keyword evidence="3" id="KW-0574">Periplasm</keyword>
<evidence type="ECO:0000259" key="5">
    <source>
        <dbReference type="Pfam" id="PF07940"/>
    </source>
</evidence>
<dbReference type="AlphaFoldDB" id="A0A3B0YRD5"/>
<dbReference type="Pfam" id="PF16889">
    <property type="entry name" value="Hepar_II_III_N"/>
    <property type="match status" value="1"/>
</dbReference>
<keyword evidence="2" id="KW-0732">Signal</keyword>
<evidence type="ECO:0000256" key="4">
    <source>
        <dbReference type="ARBA" id="ARBA00023239"/>
    </source>
</evidence>
<dbReference type="InterPro" id="IPR012480">
    <property type="entry name" value="Hepar_II_III_C"/>
</dbReference>
<evidence type="ECO:0000256" key="2">
    <source>
        <dbReference type="ARBA" id="ARBA00022729"/>
    </source>
</evidence>
<dbReference type="Gene3D" id="2.70.98.70">
    <property type="match status" value="1"/>
</dbReference>
<accession>A0A3B0YRD5</accession>
<dbReference type="InterPro" id="IPR031680">
    <property type="entry name" value="Hepar_II_III_N"/>
</dbReference>
<dbReference type="Pfam" id="PF07940">
    <property type="entry name" value="Hepar_II_III_C"/>
    <property type="match status" value="1"/>
</dbReference>
<proteinExistence type="predicted"/>
<dbReference type="PANTHER" id="PTHR39210">
    <property type="entry name" value="HEPARIN-SULFATE LYASE"/>
    <property type="match status" value="1"/>
</dbReference>
<name>A0A3B0YRD5_9ZZZZ</name>
<organism evidence="7">
    <name type="scientific">hydrothermal vent metagenome</name>
    <dbReference type="NCBI Taxonomy" id="652676"/>
    <lineage>
        <taxon>unclassified sequences</taxon>
        <taxon>metagenomes</taxon>
        <taxon>ecological metagenomes</taxon>
    </lineage>
</organism>
<dbReference type="InterPro" id="IPR008929">
    <property type="entry name" value="Chondroitin_lyas"/>
</dbReference>
<dbReference type="Gene3D" id="1.50.10.100">
    <property type="entry name" value="Chondroitin AC/alginate lyase"/>
    <property type="match status" value="1"/>
</dbReference>
<gene>
    <name evidence="7" type="ORF">MNBD_GAMMA16-1326</name>
</gene>
<dbReference type="SUPFAM" id="SSF48230">
    <property type="entry name" value="Chondroitin AC/alginate lyase"/>
    <property type="match status" value="1"/>
</dbReference>
<dbReference type="EMBL" id="UOFO01000006">
    <property type="protein sequence ID" value="VAW83428.1"/>
    <property type="molecule type" value="Genomic_DNA"/>
</dbReference>
<reference evidence="7" key="1">
    <citation type="submission" date="2018-06" db="EMBL/GenBank/DDBJ databases">
        <authorList>
            <person name="Zhirakovskaya E."/>
        </authorList>
    </citation>
    <scope>NUCLEOTIDE SEQUENCE</scope>
</reference>
<evidence type="ECO:0000259" key="6">
    <source>
        <dbReference type="Pfam" id="PF16889"/>
    </source>
</evidence>
<evidence type="ECO:0000256" key="1">
    <source>
        <dbReference type="ARBA" id="ARBA00004418"/>
    </source>
</evidence>
<dbReference type="GO" id="GO:0016829">
    <property type="term" value="F:lyase activity"/>
    <property type="evidence" value="ECO:0007669"/>
    <property type="project" value="UniProtKB-KW"/>
</dbReference>
<feature type="domain" description="Heparinase II/III-like C-terminal" evidence="5">
    <location>
        <begin position="289"/>
        <end position="506"/>
    </location>
</feature>
<keyword evidence="4" id="KW-0456">Lyase</keyword>
<protein>
    <submittedName>
        <fullName evidence="7">Heparinase II/III-like</fullName>
    </submittedName>
</protein>
<sequence length="523" mass="59707">KKKIKLPKNISNKAKFTSSLFIKSENSVDDNTFTFLNVPKQYDSKVNWLDETMPKLWRYNLHYFDYLLEVNRSPSSKVNLIDSWIEHNPIGTGDGWEPYTASLRIVNWIKYFSSLDNKEIKGSWLDSLALQAAWLEKNIEYHILANHYLKNAKALVFSGVYFEGVDASRWLHKGLAIIKEEAAEQLLPDGGHYERSPMYHCIVTEDYLDFFNILSANNSANQELIALIKAKIVKALAFLNNVTLPDGDISLFNDAAFAIAPQPEQLYAYAQRLFGYSFERQFPKSAVIESCPDTGYYVIKNDKDMMIIDCGDVGPDYQPGHAHCDTLSYELALNGQRIIVDSGVHDYENSELRRYVRGTRAHNTVMIDNEEQSEVWGVFRVARRAKPVYANINKVSEHSVRFSGAHDGYKRLQGEPMHERFIHYCNGNLWEVTDVIKGSGFHLCESFIHIHPDFSARLDDDSICLLDNTNSVIAIITINSADQVSIEKGWYCPEFGKKFENDVVVLQTKGNLPVTLAYTIHKQ</sequence>
<dbReference type="GO" id="GO:0042597">
    <property type="term" value="C:periplasmic space"/>
    <property type="evidence" value="ECO:0007669"/>
    <property type="project" value="UniProtKB-SubCell"/>
</dbReference>
<evidence type="ECO:0000313" key="7">
    <source>
        <dbReference type="EMBL" id="VAW83428.1"/>
    </source>
</evidence>
<feature type="domain" description="Heparin-sulfate lyase N-terminal" evidence="6">
    <location>
        <begin position="78"/>
        <end position="258"/>
    </location>
</feature>
<comment type="subcellular location">
    <subcellularLocation>
        <location evidence="1">Periplasm</location>
    </subcellularLocation>
</comment>
<evidence type="ECO:0000256" key="3">
    <source>
        <dbReference type="ARBA" id="ARBA00022764"/>
    </source>
</evidence>
<dbReference type="PANTHER" id="PTHR39210:SF1">
    <property type="entry name" value="HEPARIN-SULFATE LYASE"/>
    <property type="match status" value="1"/>
</dbReference>
<feature type="non-terminal residue" evidence="7">
    <location>
        <position position="1"/>
    </location>
</feature>